<dbReference type="STRING" id="1121001.SAMN02745857_00881"/>
<gene>
    <name evidence="7" type="ORF">SAMN02745857_00881</name>
</gene>
<dbReference type="PANTHER" id="PTHR13593">
    <property type="match status" value="1"/>
</dbReference>
<dbReference type="RefSeq" id="WP_176216767.1">
    <property type="nucleotide sequence ID" value="NZ_FWXD01000004.1"/>
</dbReference>
<keyword evidence="8" id="KW-1185">Reference proteome</keyword>
<dbReference type="Gene3D" id="3.20.20.190">
    <property type="entry name" value="Phosphatidylinositol (PI) phosphodiesterase"/>
    <property type="match status" value="1"/>
</dbReference>
<protein>
    <recommendedName>
        <fullName evidence="3">1-phosphatidylinositol phosphodiesterase</fullName>
        <ecNumber evidence="2">4.6.1.13</ecNumber>
    </recommendedName>
    <alternativeName>
        <fullName evidence="4">Phosphatidylinositol diacylglycerol-lyase</fullName>
    </alternativeName>
    <alternativeName>
        <fullName evidence="5">Phosphatidylinositol-specific phospholipase C</fullName>
    </alternativeName>
</protein>
<reference evidence="7 8" key="1">
    <citation type="submission" date="2017-04" db="EMBL/GenBank/DDBJ databases">
        <authorList>
            <person name="Afonso C.L."/>
            <person name="Miller P.J."/>
            <person name="Scott M.A."/>
            <person name="Spackman E."/>
            <person name="Goraichik I."/>
            <person name="Dimitrov K.M."/>
            <person name="Suarez D.L."/>
            <person name="Swayne D.E."/>
        </authorList>
    </citation>
    <scope>NUCLEOTIDE SEQUENCE [LARGE SCALE GENOMIC DNA]</scope>
    <source>
        <strain evidence="7 8">DSM 23236</strain>
    </source>
</reference>
<dbReference type="SMART" id="SM00148">
    <property type="entry name" value="PLCXc"/>
    <property type="match status" value="1"/>
</dbReference>
<evidence type="ECO:0000256" key="5">
    <source>
        <dbReference type="ARBA" id="ARBA00030782"/>
    </source>
</evidence>
<dbReference type="PROSITE" id="PS50007">
    <property type="entry name" value="PIPLC_X_DOMAIN"/>
    <property type="match status" value="1"/>
</dbReference>
<dbReference type="Pfam" id="PF01477">
    <property type="entry name" value="PLAT"/>
    <property type="match status" value="1"/>
</dbReference>
<evidence type="ECO:0000313" key="8">
    <source>
        <dbReference type="Proteomes" id="UP000192761"/>
    </source>
</evidence>
<dbReference type="InterPro" id="IPR051057">
    <property type="entry name" value="PI-PLC_domain"/>
</dbReference>
<name>A0A1W1X8C4_9NEIS</name>
<dbReference type="EC" id="4.6.1.13" evidence="2"/>
<dbReference type="PROSITE" id="PS50095">
    <property type="entry name" value="PLAT"/>
    <property type="match status" value="1"/>
</dbReference>
<dbReference type="InterPro" id="IPR036392">
    <property type="entry name" value="PLAT/LH2_dom_sf"/>
</dbReference>
<feature type="domain" description="PLAT" evidence="6">
    <location>
        <begin position="2"/>
        <end position="122"/>
    </location>
</feature>
<dbReference type="GO" id="GO:0004436">
    <property type="term" value="F:phosphatidylinositol diacylglycerol-lyase activity"/>
    <property type="evidence" value="ECO:0007669"/>
    <property type="project" value="UniProtKB-EC"/>
</dbReference>
<dbReference type="InterPro" id="IPR000909">
    <property type="entry name" value="PLipase_C_PInositol-sp_X_dom"/>
</dbReference>
<accession>A0A1W1X8C4</accession>
<organism evidence="7 8">
    <name type="scientific">Andreprevotia lacus DSM 23236</name>
    <dbReference type="NCBI Taxonomy" id="1121001"/>
    <lineage>
        <taxon>Bacteria</taxon>
        <taxon>Pseudomonadati</taxon>
        <taxon>Pseudomonadota</taxon>
        <taxon>Betaproteobacteria</taxon>
        <taxon>Neisseriales</taxon>
        <taxon>Chitinibacteraceae</taxon>
        <taxon>Andreprevotia</taxon>
    </lineage>
</organism>
<dbReference type="Proteomes" id="UP000192761">
    <property type="component" value="Unassembled WGS sequence"/>
</dbReference>
<evidence type="ECO:0000256" key="1">
    <source>
        <dbReference type="ARBA" id="ARBA00001316"/>
    </source>
</evidence>
<dbReference type="SUPFAM" id="SSF49723">
    <property type="entry name" value="Lipase/lipooxygenase domain (PLAT/LH2 domain)"/>
    <property type="match status" value="1"/>
</dbReference>
<dbReference type="InterPro" id="IPR017946">
    <property type="entry name" value="PLC-like_Pdiesterase_TIM-brl"/>
</dbReference>
<dbReference type="EMBL" id="FWXD01000004">
    <property type="protein sequence ID" value="SMC20235.1"/>
    <property type="molecule type" value="Genomic_DNA"/>
</dbReference>
<sequence length="424" mass="47190">MRNYFIEVKTADESDAGTNANIRIRIIGANGTTSQALLDTSGHDDFERNCRDVYPLSLEDVGAPQAIEVAHTDGGSAWKLSWIKVSAENTSNTTSNAGTWGAQYNDWLNGQTVQLTLAPANSQQTWLSLIPDSTPVHDLNIPGTHDSATFKPAHAYDQCQTLTIRQQLDLGIRFLDLRLRCFINPSAANPILPAAQRENFTIYHSSNWQNLYFDADSWVNDKNMSNFPLQDCLAFLQAFPSETILISIKQEHYDNSTEQSRFAQAFKDLIARHDNGKNFYTGTQVPTLEDARGRIVIINRDQSIGSGYGIDWSWPDADRGIQQINGLYIEDNYMDTTTSAKEGNIKQNLQQANAKQAGQTTWFGTFTSCAPGNASPYAWANTINPYVESYIDGVGTGAFYGTVIMDYPPKSLVDKLVERYMVAF</sequence>
<dbReference type="Gene3D" id="2.60.60.20">
    <property type="entry name" value="PLAT/LH2 domain"/>
    <property type="match status" value="1"/>
</dbReference>
<evidence type="ECO:0000256" key="3">
    <source>
        <dbReference type="ARBA" id="ARBA00019758"/>
    </source>
</evidence>
<comment type="catalytic activity">
    <reaction evidence="1">
        <text>a 1,2-diacyl-sn-glycero-3-phospho-(1D-myo-inositol) = 1D-myo-inositol 1,2-cyclic phosphate + a 1,2-diacyl-sn-glycerol</text>
        <dbReference type="Rhea" id="RHEA:17093"/>
        <dbReference type="ChEBI" id="CHEBI:17815"/>
        <dbReference type="ChEBI" id="CHEBI:57880"/>
        <dbReference type="ChEBI" id="CHEBI:58484"/>
        <dbReference type="EC" id="4.6.1.13"/>
    </reaction>
</comment>
<evidence type="ECO:0000256" key="2">
    <source>
        <dbReference type="ARBA" id="ARBA00012581"/>
    </source>
</evidence>
<dbReference type="GO" id="GO:0006629">
    <property type="term" value="P:lipid metabolic process"/>
    <property type="evidence" value="ECO:0007669"/>
    <property type="project" value="InterPro"/>
</dbReference>
<evidence type="ECO:0000259" key="6">
    <source>
        <dbReference type="PROSITE" id="PS50095"/>
    </source>
</evidence>
<evidence type="ECO:0000256" key="4">
    <source>
        <dbReference type="ARBA" id="ARBA00030474"/>
    </source>
</evidence>
<dbReference type="InterPro" id="IPR001024">
    <property type="entry name" value="PLAT/LH2_dom"/>
</dbReference>
<evidence type="ECO:0000313" key="7">
    <source>
        <dbReference type="EMBL" id="SMC20235.1"/>
    </source>
</evidence>
<dbReference type="SUPFAM" id="SSF51695">
    <property type="entry name" value="PLC-like phosphodiesterases"/>
    <property type="match status" value="1"/>
</dbReference>
<proteinExistence type="predicted"/>
<dbReference type="PANTHER" id="PTHR13593:SF113">
    <property type="entry name" value="SI:DKEY-266F7.9"/>
    <property type="match status" value="1"/>
</dbReference>
<dbReference type="AlphaFoldDB" id="A0A1W1X8C4"/>
<dbReference type="GO" id="GO:0008081">
    <property type="term" value="F:phosphoric diester hydrolase activity"/>
    <property type="evidence" value="ECO:0007669"/>
    <property type="project" value="InterPro"/>
</dbReference>